<feature type="transmembrane region" description="Helical" evidence="8">
    <location>
        <begin position="2632"/>
        <end position="2654"/>
    </location>
</feature>
<evidence type="ECO:0000256" key="7">
    <source>
        <dbReference type="SAM" id="MobiDB-lite"/>
    </source>
</evidence>
<dbReference type="Gene3D" id="3.40.50.300">
    <property type="entry name" value="P-loop containing nucleotide triphosphate hydrolases"/>
    <property type="match status" value="2"/>
</dbReference>
<protein>
    <recommendedName>
        <fullName evidence="9">RZ-type domain-containing protein</fullName>
    </recommendedName>
</protein>
<dbReference type="EMBL" id="CALNXI010001280">
    <property type="protein sequence ID" value="CAH3163087.1"/>
    <property type="molecule type" value="Genomic_DNA"/>
</dbReference>
<evidence type="ECO:0000259" key="9">
    <source>
        <dbReference type="PROSITE" id="PS51981"/>
    </source>
</evidence>
<evidence type="ECO:0000256" key="3">
    <source>
        <dbReference type="ARBA" id="ARBA00022723"/>
    </source>
</evidence>
<dbReference type="Proteomes" id="UP001159427">
    <property type="component" value="Unassembled WGS sequence"/>
</dbReference>
<evidence type="ECO:0000256" key="4">
    <source>
        <dbReference type="ARBA" id="ARBA00022771"/>
    </source>
</evidence>
<feature type="compositionally biased region" description="Polar residues" evidence="7">
    <location>
        <begin position="1"/>
        <end position="11"/>
    </location>
</feature>
<feature type="compositionally biased region" description="Polar residues" evidence="7">
    <location>
        <begin position="19"/>
        <end position="43"/>
    </location>
</feature>
<name>A0ABN8QF89_9CNID</name>
<dbReference type="PANTHER" id="PTHR22605:SF16">
    <property type="entry name" value="E3 UBIQUITIN-PROTEIN LIGASE RNF213"/>
    <property type="match status" value="1"/>
</dbReference>
<evidence type="ECO:0000313" key="10">
    <source>
        <dbReference type="EMBL" id="CAH3163087.1"/>
    </source>
</evidence>
<gene>
    <name evidence="10" type="ORF">PEVE_00004510</name>
</gene>
<feature type="compositionally biased region" description="Basic and acidic residues" evidence="7">
    <location>
        <begin position="44"/>
        <end position="54"/>
    </location>
</feature>
<evidence type="ECO:0000256" key="6">
    <source>
        <dbReference type="ARBA" id="ARBA00022859"/>
    </source>
</evidence>
<sequence length="4835" mass="552432">SKNTEESTSISKGELKNGKMQSGDNKESSPAVQSNKNNLQNNEGRSDHSPAKMERSRLDKDCINVVFHALLTPTFNFQPGYNKVVLRGNSPFSWHPGRQLEMRVGREVWNGYFILEGKAKLTLQDAHYGVSYKYAVLQPNGKELWECLIGFKPRVSGHVNRLLVIPESSIKGNTTWHQYDDAVFSEPGLWESLCSHFPPLRSIVRDPVEGRRMAMFAMLPELDSIFADQKGERLTAHATLAEINKILHCMLNCACENGGFRFIRDLIGFDAKKVLWEYLSPRLNQNIQSLQVHTKDEYLQNKRLVTAAIIASLVGYHEMTFLRDEVIKDLLECLTLNGDPYRRRSSGLNAILHHFPQMEHLSKVASSLCRICNYVIETRPGIYHWLFAVPLLHFLSEVAAPYSGELSSAPSSIKDDTWWGAQEINFQSVWKRAELMPSSTPINLLIQLTPMFEVDPLFKRTFLLALPICDLGKALERNLFELHEVCWTLARVVEERDPPFLSQEEWASLENTISQMCLEVEAYAGFPLLRKKESTYEAMMSLAQAAFYLLHHLFSVHGLAIRKESQVISGIFQLLAKSLQLAKRGFVVYTSSKEADDSCQDIFQRAVQSLLSFLDKNFRESLFYALRDLRQEEFQVWSTLLSVMIEEREFQVIWEHGVREALKRRINLMEKKHIVELFCELDLNTYHQEIGESFMAASFQAVDCLCLEGLFTPCIYIYSISLHYNRLRHTEQDSGARKLLGLFLRRCWPKGDGGKEPSRGDQLRYILSWEPMAKYFQCFGGDKLQGVALPDDGLDLLLSAFGLLEHVGLGLRTAEIDAQTIRIVEKHSECFLRLYSLVSHDKDKRHRSEGDESKKDTSPEKIFLDMRIEELKAFEKEREAVRCFVQMCTEVKSVVDVDVAEIKEKLDKDPLSCQLSEMCYKRSAGEEPIVKFFGLSAMNKRMIQSLYCVQGSILFVALWQKCVQRAADISKDKGINGGLTIDNVCELVWTPSYRRWQDLWMRIISGEIRLKEVKEQFGRFVEDQKLLDAEIETTLACFSDKEGVEESDLYHRIDQIKQSLKLSECSDAAEVVLLFKNEMGLEGDFQGLEDFHDQIEESFDRRTLDTISEGILEMGKDLEQLAREKIDCLKTVIKCKEYIFWLREELKGGREEVKTLVDLAMMSAGESDIETDRVSFLHTTALGFAPFIFDLKKDVGFCQLIRIFDAVWKEIEENKSLPKKLEGITEHLEWLKGVKDAHAMSSLELAQKINERGVYCVGQLDTTTTLQPSDKKTVDSVVNLVLPLESNSNATFREYSLGKLQELQSKLALISGKRSTGQDDVDKFNQILQGVVRLGQAYVKLCEIGDVSYLDWNKEYKCKTSIVEKDVINDITSQAQEFERRYYAYRVRLHEQRMRYRELNYFTTQQLLFLRKELAAIKRRANIDFLNFQVFALLEKIAPGISPSTLKGVLIEAGVMQDSSYSDDRVLDQQSLPGSHVVDYHQTADEQVEVEEKFERLLKSVEKLNYPEAERLTLAALEENWQSSEADLVFWCVQNKADDALIDRLCDEAKKNPLFRVIVKEVTGLESSESAEDSDEEDVSESGDNDYEVAGSSTSEEISFDEQRGGSYLALEEVAVFLSHLASNDQRTATRLYPRFLKNGRPNLILAPKENIFPAVLSLYMEGGAQNLPDGNEVLVCTSTTTAEEVELLWRRALTDPEGKFYCLVMGDLLDYDVSQKAVDCLHTLMGEYNNEYFGLVVLCSSENEERAQMVAALEEYKVTGIPRYPKPAELRRYLRDQFTAPEARQGCYHDKRVIWTPASDTIRSGNLNVRLVTSTDSGVGKSLVVQGLAEQVSNLPNNLLISEEMEEQNQDPLPVCVTIPLHDERAGVADITDFFLPHAIHPDVPLSRIFHLDSSCKVIPDLDTLLFNLLILGELTDNRGRVWRRNPYDFYILEITYTPPQNEDKTSCRFFELFPTITCLRPAKILKRKVPNESPLFDDEEFRSEAIQRVWQYLRRFNEDPGKIKDFEFVPQRTEGNPMECLEELIRLNCGVHNPSWFELRQFVNFLNHQLLDCEKSVYCKPEFTEDTLEGFRIFVVRFMIIMSKDFSMRSLKETDETGMQQTDDESDIRPLQLRRSWEQSTHPYLFFNPDHETLSFLGFKVDEDGNAEFLDPQTGEIVQKRLMPRRLRTGLHVQKVDLNHDFESKNKREIMETLCKVMGLEWGMIDPDKSYELTGDNAKKILAIHMRFRCDIPVIIMGETGCGKTRLIRYMCGLQTGGMKCKNLLLMKIHGGTTFKDIERNVVHAEEMAVRNAQLGFDTVLFFDEANTTEALGMIKEIMIDRRCNGRPLSLKSNRLKFIVACNPYRKHTDEMIKKLESAGLGYRVRADETTERIGEIPLRQLVYRVHALPESMRSLVWDFGRLQPDVEEKYICQIVKRYVKEQHFQGDDDLVETIARILSVSQQFMGKRKDECSFVSLRDVKRAMEVMVWFHKHYKYFAPLLQSEEQESIERRESEQDEDDKEETSNVHSFRKKVELFDEMHVPQEKLSDSRIPFPDDELLFVNGTSASEERHSESGVSLPVEEMGDSANFTEVIKPPLANRETRISAKASARSFTCPSYIVLPFACTAISLYRIFNIRNGFMPASSMSISHYIVWILFSGVWGKILVVFAANSHGYACVSFSYLLQPQETLGDDLDPITWSLILALGVCYQARLQNRDEYRQEVAKVFSPPCRLPGGPDRIETEITRCQQAVMKKLKLGPNIARNTALSENVFMMLVCIELRIPLFVVGKPGSSKSLAKTVVADNMQGEQSTSELFKNFKQIQLISYQCSPQSTPEGIMATFQQCSELQDRKRAETFSDKFASVVVLDEVGLAEDSPKMPLKTLHPLLEDSDKTNDDVIETEESFSRVAFIGLSNWALDPAKMNRGIMLSRGEPCEDELEETARGICGSDSEIMPWLEDLIPPLVTAYSDLYQRQKNIARLQHGKKDEFFGLRDFYSLVKMVFHIAKKQRRSPNWQELEDAIKRNFGGLLEEDFVPVKIIKQHLGFPPEFLQGEEDHLGLDNLGLIRDSLRRESLMGEGRYLLIMTENFAALPRIKQLLLELDKEEPYVIFGSSFPKDQLFTQARVCRNINRVKICMETGRTVILLNLDNLYESLYDALNQYYVTFGGEKYVDLGLGNHRVKCRVHEDFRLIVIAEKDEVYNRFPIPLINRMEKHFLVMSSGLTEAQKNVTKELQAWVEEFADVFRPLHERQSRTFTKGDAFIGYHEDCVPAVVLQVCAESHEDGSDLSDVEREAWEEKILRCSQERLLQCATPDSVTRLNSSRLKREASNLWTKYFREQEHSSLANFLVKALKEPKLQATKEAAIRAQISTHSRLLSDRDITSIAEAAGLPEGCVKCVSLQQFQTEQQFCNCIGREFFAILGGREGLLIVQCDSTDRTLDLVACARHLLIEECRETEKELDQECIGSIHILMIVQLARVAGGCPDFVAVQGEGWLSVHIDELCPPSEEIPPIEAMTGRSVSRIFEGALNKTEDNFTVRQVLTSCVQEAASRIEDDNTTLGRATKRVELMVSLLSTKTSTTREGSFEAVLAERVYQLLQERDQRAPNKGNDWLENEALSTTTKETGTFKKALWRRFQSVVAPFLAELIAYVDRDGNLDLAASEDGWIVNLWLKVLRDSSFTYLEYNDFLVQKGDALVLRRKVPVQKSGYRSHSFQCKLPFSWLLKECMDELLRDARSIAVNSNESTTECMRRLVNNSEVHEILSKAISDGGEAVADRYLHDFAHMTYAPQEDDELEVVLRAIVAAAKEMHSERSTGRPFELDLAAIHTAHSRIRQRLTWLSQLLHSRPDILPELCGSFSWDENEMCVDACALQMSLESLEPQKEDFSEPETRREWCDEVLSLKVPVEAMIVKAFKEGPPVGHKTEAILTQCRYMWQRLSAVRMFIENVYPSQINPDVGQTILKLWKALGERTDFSKKSSLDVLERFLLSCSEDSFQQHKENSLEGHAQFLHRCNTFFVDIVSVFCFGEDIPKLDTGVFEMLMRYAVGEELTETKPVSPFPRFGMDNSPVVRSFLLQHLINSSYQEAKRHLERFLYKAQGLSSEAPHVLNVCLLVVQCMENFWASDCARNSDLELKVTIRIVDNLCQDALKILARDLPSSDELQVSPFEAVAKTRYALSKTAEFMYMRIVSDDEKWSNYETSEALNSLFNTVQELCTSVPSRSLALFLLKQLVKRYGVNSIATVSQNEDLFWIVPAEFRQIGGDGMTLDRFLVYGDYYHKLRDSLASAILSENMDDLIASLEALDGVPGHAKDVTILLALYREVGMSEEEAQNQQLRSKVLVENVLKRGKYLSESATRLARSLLENSAETNFPFLPILESQKDIGKALSEVLIHTTSVFECIDFDKLLEPLSAILLSPRKILDSFLPTMPEDNFDETSSAMKEGGQWYECPAGHRYFVGDCGRPYEQRSCPYCPGSVTIGGEKHVLAQANRLANRRDRSNKGHILGVPQKSVAERGLSPATVSLLRVILHSAMLVSACREPEAVRQLIAQEVPEDGVCGFLWEHLVNDVQSLSASLDRSEDDVLLTVHLVLSEIVWRATNSNDLLGFEKMSFWSTKEERKKWENDFVTAFVGNILMDLGEGLRGFYAKSVNDRRLGNDPLIREVYEVDEPSLPRTVADIYPGHAVFWRYRTRVTVELVIRNFQDVESNKTTHKILGRFLDEEHKLRALQFLPDIVALQRKLNDRFHRRIERERADPLTVRDFLKGLHKEKDSVRKLFQSFQSAWELVRHQLSSQGRFAPTKEQCEKTMERSSSVSLLIPTSEGPGVCCKGLMFFLVNAHNELVQAYGSLENTR</sequence>
<feature type="compositionally biased region" description="Acidic residues" evidence="7">
    <location>
        <begin position="1569"/>
        <end position="1587"/>
    </location>
</feature>
<evidence type="ECO:0000256" key="5">
    <source>
        <dbReference type="ARBA" id="ARBA00022833"/>
    </source>
</evidence>
<keyword evidence="6" id="KW-0391">Immunity</keyword>
<dbReference type="InterPro" id="IPR031248">
    <property type="entry name" value="RNF213"/>
</dbReference>
<feature type="transmembrane region" description="Helical" evidence="8">
    <location>
        <begin position="2602"/>
        <end position="2620"/>
    </location>
</feature>
<keyword evidence="5" id="KW-0862">Zinc</keyword>
<accession>A0ABN8QF89</accession>
<comment type="subcellular location">
    <subcellularLocation>
        <location evidence="1">Cytoplasm</location>
    </subcellularLocation>
</comment>
<feature type="domain" description="RZ-type" evidence="9">
    <location>
        <begin position="4411"/>
        <end position="4483"/>
    </location>
</feature>
<feature type="non-terminal residue" evidence="10">
    <location>
        <position position="1"/>
    </location>
</feature>
<evidence type="ECO:0000313" key="11">
    <source>
        <dbReference type="Proteomes" id="UP001159427"/>
    </source>
</evidence>
<keyword evidence="2" id="KW-0963">Cytoplasm</keyword>
<comment type="caution">
    <text evidence="10">The sequence shown here is derived from an EMBL/GenBank/DDBJ whole genome shotgun (WGS) entry which is preliminary data.</text>
</comment>
<reference evidence="10 11" key="1">
    <citation type="submission" date="2022-05" db="EMBL/GenBank/DDBJ databases">
        <authorList>
            <consortium name="Genoscope - CEA"/>
            <person name="William W."/>
        </authorList>
    </citation>
    <scope>NUCLEOTIDE SEQUENCE [LARGE SCALE GENOMIC DNA]</scope>
</reference>
<dbReference type="PROSITE" id="PS51981">
    <property type="entry name" value="ZF_RZ"/>
    <property type="match status" value="1"/>
</dbReference>
<dbReference type="InterPro" id="IPR027417">
    <property type="entry name" value="P-loop_NTPase"/>
</dbReference>
<evidence type="ECO:0000256" key="2">
    <source>
        <dbReference type="ARBA" id="ARBA00022490"/>
    </source>
</evidence>
<feature type="region of interest" description="Disordered" evidence="7">
    <location>
        <begin position="2490"/>
        <end position="2510"/>
    </location>
</feature>
<keyword evidence="8" id="KW-1133">Transmembrane helix</keyword>
<keyword evidence="11" id="KW-1185">Reference proteome</keyword>
<keyword evidence="8" id="KW-0812">Transmembrane</keyword>
<evidence type="ECO:0000256" key="8">
    <source>
        <dbReference type="SAM" id="Phobius"/>
    </source>
</evidence>
<dbReference type="SUPFAM" id="SSF52540">
    <property type="entry name" value="P-loop containing nucleoside triphosphate hydrolases"/>
    <property type="match status" value="2"/>
</dbReference>
<evidence type="ECO:0000256" key="1">
    <source>
        <dbReference type="ARBA" id="ARBA00004496"/>
    </source>
</evidence>
<dbReference type="Pfam" id="PF20173">
    <property type="entry name" value="ZnF_RZ-type"/>
    <property type="match status" value="1"/>
</dbReference>
<feature type="region of interest" description="Disordered" evidence="7">
    <location>
        <begin position="1"/>
        <end position="54"/>
    </location>
</feature>
<keyword evidence="4" id="KW-0863">Zinc-finger</keyword>
<proteinExistence type="predicted"/>
<dbReference type="PANTHER" id="PTHR22605">
    <property type="entry name" value="RZ-TYPE DOMAIN-CONTAINING PROTEIN"/>
    <property type="match status" value="1"/>
</dbReference>
<keyword evidence="8" id="KW-0472">Membrane</keyword>
<feature type="region of interest" description="Disordered" evidence="7">
    <location>
        <begin position="1566"/>
        <end position="1596"/>
    </location>
</feature>
<dbReference type="InterPro" id="IPR046439">
    <property type="entry name" value="ZF_RZ_dom"/>
</dbReference>
<keyword evidence="3" id="KW-0479">Metal-binding</keyword>
<organism evidence="10 11">
    <name type="scientific">Porites evermanni</name>
    <dbReference type="NCBI Taxonomy" id="104178"/>
    <lineage>
        <taxon>Eukaryota</taxon>
        <taxon>Metazoa</taxon>
        <taxon>Cnidaria</taxon>
        <taxon>Anthozoa</taxon>
        <taxon>Hexacorallia</taxon>
        <taxon>Scleractinia</taxon>
        <taxon>Fungiina</taxon>
        <taxon>Poritidae</taxon>
        <taxon>Porites</taxon>
    </lineage>
</organism>